<comment type="caution">
    <text evidence="13">The sequence shown here is derived from an EMBL/GenBank/DDBJ whole genome shotgun (WGS) entry which is preliminary data.</text>
</comment>
<keyword evidence="5 11" id="KW-0808">Transferase</keyword>
<evidence type="ECO:0000256" key="8">
    <source>
        <dbReference type="ARBA" id="ARBA00022840"/>
    </source>
</evidence>
<dbReference type="InterPro" id="IPR005248">
    <property type="entry name" value="NadD/NMNAT"/>
</dbReference>
<keyword evidence="4 11" id="KW-0662">Pyridine nucleotide biosynthesis</keyword>
<dbReference type="AlphaFoldDB" id="A0A7V7U188"/>
<evidence type="ECO:0000256" key="2">
    <source>
        <dbReference type="ARBA" id="ARBA00005019"/>
    </source>
</evidence>
<comment type="pathway">
    <text evidence="2 11">Cofactor biosynthesis; NAD(+) biosynthesis; deamido-NAD(+) from nicotinate D-ribonucleotide: step 1/1.</text>
</comment>
<name>A0A7V7U188_9HYPH</name>
<gene>
    <name evidence="11" type="primary">nadD</name>
    <name evidence="13" type="ORF">F6X38_05240</name>
</gene>
<evidence type="ECO:0000256" key="5">
    <source>
        <dbReference type="ARBA" id="ARBA00022679"/>
    </source>
</evidence>
<keyword evidence="8 11" id="KW-0067">ATP-binding</keyword>
<dbReference type="EC" id="2.7.7.18" evidence="11"/>
<dbReference type="PANTHER" id="PTHR39321:SF3">
    <property type="entry name" value="PHOSPHOPANTETHEINE ADENYLYLTRANSFERASE"/>
    <property type="match status" value="1"/>
</dbReference>
<dbReference type="NCBIfam" id="NF000845">
    <property type="entry name" value="PRK00071.2-4"/>
    <property type="match status" value="1"/>
</dbReference>
<keyword evidence="14" id="KW-1185">Reference proteome</keyword>
<dbReference type="PANTHER" id="PTHR39321">
    <property type="entry name" value="NICOTINATE-NUCLEOTIDE ADENYLYLTRANSFERASE-RELATED"/>
    <property type="match status" value="1"/>
</dbReference>
<comment type="function">
    <text evidence="1 11">Catalyzes the reversible adenylation of nicotinate mononucleotide (NaMN) to nicotinic acid adenine dinucleotide (NaAD).</text>
</comment>
<evidence type="ECO:0000256" key="11">
    <source>
        <dbReference type="HAMAP-Rule" id="MF_00244"/>
    </source>
</evidence>
<accession>A0A7V7U188</accession>
<dbReference type="Gene3D" id="3.40.50.620">
    <property type="entry name" value="HUPs"/>
    <property type="match status" value="1"/>
</dbReference>
<keyword evidence="9 11" id="KW-0520">NAD</keyword>
<dbReference type="HAMAP" id="MF_00244">
    <property type="entry name" value="NaMN_adenylyltr"/>
    <property type="match status" value="1"/>
</dbReference>
<evidence type="ECO:0000256" key="4">
    <source>
        <dbReference type="ARBA" id="ARBA00022642"/>
    </source>
</evidence>
<evidence type="ECO:0000256" key="9">
    <source>
        <dbReference type="ARBA" id="ARBA00023027"/>
    </source>
</evidence>
<organism evidence="13 14">
    <name type="scientific">Plantimonas leprariae</name>
    <dbReference type="NCBI Taxonomy" id="2615207"/>
    <lineage>
        <taxon>Bacteria</taxon>
        <taxon>Pseudomonadati</taxon>
        <taxon>Pseudomonadota</taxon>
        <taxon>Alphaproteobacteria</taxon>
        <taxon>Hyphomicrobiales</taxon>
        <taxon>Aurantimonadaceae</taxon>
        <taxon>Plantimonas</taxon>
    </lineage>
</organism>
<dbReference type="GO" id="GO:0009435">
    <property type="term" value="P:NAD+ biosynthetic process"/>
    <property type="evidence" value="ECO:0007669"/>
    <property type="project" value="UniProtKB-UniRule"/>
</dbReference>
<dbReference type="EMBL" id="VZDO01000003">
    <property type="protein sequence ID" value="KAB0681512.1"/>
    <property type="molecule type" value="Genomic_DNA"/>
</dbReference>
<dbReference type="NCBIfam" id="TIGR00482">
    <property type="entry name" value="nicotinate (nicotinamide) nucleotide adenylyltransferase"/>
    <property type="match status" value="1"/>
</dbReference>
<evidence type="ECO:0000256" key="10">
    <source>
        <dbReference type="ARBA" id="ARBA00048721"/>
    </source>
</evidence>
<feature type="domain" description="Cytidyltransferase-like" evidence="12">
    <location>
        <begin position="12"/>
        <end position="190"/>
    </location>
</feature>
<sequence length="194" mass="21515">MPVLPAGSTVGLFGGSFDPPHAGHLLVAQAALRRLRLDRLWWLVSPGNPLKRHDGLAPLARRIALSRQIARDPRITVTAFEAAHALRYTADLVALLRLRRPNLRFVWIMGADSLGTFHLWQDWRRIGTQVPIAVVDRPGATLRSLRSPAALALGKARIRESEAPLLARRDPPAWVFLHGPRSPLSSTRLRGSPR</sequence>
<keyword evidence="7 11" id="KW-0547">Nucleotide-binding</keyword>
<evidence type="ECO:0000256" key="3">
    <source>
        <dbReference type="ARBA" id="ARBA00009014"/>
    </source>
</evidence>
<dbReference type="Proteomes" id="UP000432089">
    <property type="component" value="Unassembled WGS sequence"/>
</dbReference>
<evidence type="ECO:0000313" key="13">
    <source>
        <dbReference type="EMBL" id="KAB0681512.1"/>
    </source>
</evidence>
<proteinExistence type="inferred from homology"/>
<comment type="catalytic activity">
    <reaction evidence="10 11">
        <text>nicotinate beta-D-ribonucleotide + ATP + H(+) = deamido-NAD(+) + diphosphate</text>
        <dbReference type="Rhea" id="RHEA:22860"/>
        <dbReference type="ChEBI" id="CHEBI:15378"/>
        <dbReference type="ChEBI" id="CHEBI:30616"/>
        <dbReference type="ChEBI" id="CHEBI:33019"/>
        <dbReference type="ChEBI" id="CHEBI:57502"/>
        <dbReference type="ChEBI" id="CHEBI:58437"/>
        <dbReference type="EC" id="2.7.7.18"/>
    </reaction>
</comment>
<dbReference type="Pfam" id="PF01467">
    <property type="entry name" value="CTP_transf_like"/>
    <property type="match status" value="1"/>
</dbReference>
<evidence type="ECO:0000256" key="7">
    <source>
        <dbReference type="ARBA" id="ARBA00022741"/>
    </source>
</evidence>
<dbReference type="InterPro" id="IPR014729">
    <property type="entry name" value="Rossmann-like_a/b/a_fold"/>
</dbReference>
<dbReference type="UniPathway" id="UPA00253">
    <property type="reaction ID" value="UER00332"/>
</dbReference>
<keyword evidence="6 11" id="KW-0548">Nucleotidyltransferase</keyword>
<dbReference type="GO" id="GO:0004515">
    <property type="term" value="F:nicotinate-nucleotide adenylyltransferase activity"/>
    <property type="evidence" value="ECO:0007669"/>
    <property type="project" value="UniProtKB-UniRule"/>
</dbReference>
<evidence type="ECO:0000256" key="1">
    <source>
        <dbReference type="ARBA" id="ARBA00002324"/>
    </source>
</evidence>
<comment type="similarity">
    <text evidence="3 11">Belongs to the NadD family.</text>
</comment>
<dbReference type="NCBIfam" id="NF000843">
    <property type="entry name" value="PRK00071.2-2"/>
    <property type="match status" value="1"/>
</dbReference>
<dbReference type="GO" id="GO:0005524">
    <property type="term" value="F:ATP binding"/>
    <property type="evidence" value="ECO:0007669"/>
    <property type="project" value="UniProtKB-KW"/>
</dbReference>
<dbReference type="SUPFAM" id="SSF52374">
    <property type="entry name" value="Nucleotidylyl transferase"/>
    <property type="match status" value="1"/>
</dbReference>
<reference evidence="13 14" key="1">
    <citation type="submission" date="2019-09" db="EMBL/GenBank/DDBJ databases">
        <title>YIM 132180 draft genome.</title>
        <authorList>
            <person name="Zhang K."/>
        </authorList>
    </citation>
    <scope>NUCLEOTIDE SEQUENCE [LARGE SCALE GENOMIC DNA]</scope>
    <source>
        <strain evidence="13 14">YIM 132180</strain>
    </source>
</reference>
<evidence type="ECO:0000313" key="14">
    <source>
        <dbReference type="Proteomes" id="UP000432089"/>
    </source>
</evidence>
<evidence type="ECO:0000256" key="6">
    <source>
        <dbReference type="ARBA" id="ARBA00022695"/>
    </source>
</evidence>
<evidence type="ECO:0000259" key="12">
    <source>
        <dbReference type="Pfam" id="PF01467"/>
    </source>
</evidence>
<protein>
    <recommendedName>
        <fullName evidence="11">Probable nicotinate-nucleotide adenylyltransferase</fullName>
        <ecNumber evidence="11">2.7.7.18</ecNumber>
    </recommendedName>
    <alternativeName>
        <fullName evidence="11">Deamido-NAD(+) diphosphorylase</fullName>
    </alternativeName>
    <alternativeName>
        <fullName evidence="11">Deamido-NAD(+) pyrophosphorylase</fullName>
    </alternativeName>
    <alternativeName>
        <fullName evidence="11">Nicotinate mononucleotide adenylyltransferase</fullName>
        <shortName evidence="11">NaMN adenylyltransferase</shortName>
    </alternativeName>
</protein>
<dbReference type="InterPro" id="IPR004821">
    <property type="entry name" value="Cyt_trans-like"/>
</dbReference>